<accession>A0A3E3EEZ4</accession>
<keyword evidence="1" id="KW-1133">Transmembrane helix</keyword>
<dbReference type="Proteomes" id="UP000261032">
    <property type="component" value="Unassembled WGS sequence"/>
</dbReference>
<evidence type="ECO:0000256" key="1">
    <source>
        <dbReference type="SAM" id="Phobius"/>
    </source>
</evidence>
<dbReference type="EMBL" id="QUSL01000009">
    <property type="protein sequence ID" value="RGD85957.1"/>
    <property type="molecule type" value="Genomic_DNA"/>
</dbReference>
<proteinExistence type="predicted"/>
<protein>
    <submittedName>
        <fullName evidence="2">Uncharacterized protein</fullName>
    </submittedName>
</protein>
<keyword evidence="1" id="KW-0812">Transmembrane</keyword>
<evidence type="ECO:0000313" key="3">
    <source>
        <dbReference type="Proteomes" id="UP000261032"/>
    </source>
</evidence>
<keyword evidence="1" id="KW-0472">Membrane</keyword>
<name>A0A3E3EEZ4_9FIRM</name>
<feature type="transmembrane region" description="Helical" evidence="1">
    <location>
        <begin position="12"/>
        <end position="35"/>
    </location>
</feature>
<sequence length="59" mass="6971">MYEDKVKKSLRKIIIFAVIIGIFLASIGAGFFYVIRTAFDRSTDERMIEETDNYKKRFD</sequence>
<evidence type="ECO:0000313" key="2">
    <source>
        <dbReference type="EMBL" id="RGD85957.1"/>
    </source>
</evidence>
<dbReference type="RefSeq" id="WP_117581136.1">
    <property type="nucleotide sequence ID" value="NZ_QUSL01000009.1"/>
</dbReference>
<comment type="caution">
    <text evidence="2">The sequence shown here is derived from an EMBL/GenBank/DDBJ whole genome shotgun (WGS) entry which is preliminary data.</text>
</comment>
<dbReference type="AlphaFoldDB" id="A0A3E3EEZ4"/>
<organism evidence="2 3">
    <name type="scientific">Thomasclavelia ramosa</name>
    <dbReference type="NCBI Taxonomy" id="1547"/>
    <lineage>
        <taxon>Bacteria</taxon>
        <taxon>Bacillati</taxon>
        <taxon>Bacillota</taxon>
        <taxon>Erysipelotrichia</taxon>
        <taxon>Erysipelotrichales</taxon>
        <taxon>Coprobacillaceae</taxon>
        <taxon>Thomasclavelia</taxon>
    </lineage>
</organism>
<reference evidence="2 3" key="1">
    <citation type="submission" date="2018-08" db="EMBL/GenBank/DDBJ databases">
        <title>A genome reference for cultivated species of the human gut microbiota.</title>
        <authorList>
            <person name="Zou Y."/>
            <person name="Xue W."/>
            <person name="Luo G."/>
        </authorList>
    </citation>
    <scope>NUCLEOTIDE SEQUENCE [LARGE SCALE GENOMIC DNA]</scope>
    <source>
        <strain evidence="2 3">OM06-4</strain>
    </source>
</reference>
<gene>
    <name evidence="2" type="ORF">DXB93_07270</name>
</gene>